<protein>
    <submittedName>
        <fullName evidence="10">AcidPPc domain-containing protein</fullName>
    </submittedName>
</protein>
<dbReference type="InterPro" id="IPR043216">
    <property type="entry name" value="PAP-like"/>
</dbReference>
<feature type="domain" description="Phosphatidic acid phosphatase type 2/haloperoxidase" evidence="7">
    <location>
        <begin position="114"/>
        <end position="255"/>
    </location>
</feature>
<dbReference type="OMA" id="EGANYSA"/>
<evidence type="ECO:0000313" key="8">
    <source>
        <dbReference type="EMBL" id="VDL75681.1"/>
    </source>
</evidence>
<evidence type="ECO:0000256" key="6">
    <source>
        <dbReference type="SAM" id="Phobius"/>
    </source>
</evidence>
<dbReference type="Pfam" id="PF01569">
    <property type="entry name" value="PAP2"/>
    <property type="match status" value="1"/>
</dbReference>
<dbReference type="SMART" id="SM00014">
    <property type="entry name" value="acidPPc"/>
    <property type="match status" value="1"/>
</dbReference>
<comment type="subcellular location">
    <subcellularLocation>
        <location evidence="1">Membrane</location>
        <topology evidence="1">Multi-pass membrane protein</topology>
    </subcellularLocation>
</comment>
<dbReference type="InterPro" id="IPR036938">
    <property type="entry name" value="PAP2/HPO_sf"/>
</dbReference>
<dbReference type="Proteomes" id="UP000271162">
    <property type="component" value="Unassembled WGS sequence"/>
</dbReference>
<feature type="transmembrane region" description="Helical" evidence="6">
    <location>
        <begin position="65"/>
        <end position="83"/>
    </location>
</feature>
<comment type="similarity">
    <text evidence="2">Belongs to the PA-phosphatase related phosphoesterase family.</text>
</comment>
<dbReference type="GO" id="GO:0007165">
    <property type="term" value="P:signal transduction"/>
    <property type="evidence" value="ECO:0007669"/>
    <property type="project" value="TreeGrafter"/>
</dbReference>
<evidence type="ECO:0000313" key="10">
    <source>
        <dbReference type="WBParaSite" id="NBR_0001209101-mRNA-1"/>
    </source>
</evidence>
<dbReference type="Gene3D" id="1.20.144.10">
    <property type="entry name" value="Phosphatidic acid phosphatase type 2/haloperoxidase"/>
    <property type="match status" value="1"/>
</dbReference>
<proteinExistence type="inferred from homology"/>
<dbReference type="SUPFAM" id="SSF48317">
    <property type="entry name" value="Acid phosphatase/Vanadium-dependent haloperoxidase"/>
    <property type="match status" value="1"/>
</dbReference>
<dbReference type="GO" id="GO:0006644">
    <property type="term" value="P:phospholipid metabolic process"/>
    <property type="evidence" value="ECO:0007669"/>
    <property type="project" value="InterPro"/>
</dbReference>
<name>A0A0N4Y7F8_NIPBR</name>
<reference evidence="10" key="1">
    <citation type="submission" date="2017-02" db="UniProtKB">
        <authorList>
            <consortium name="WormBaseParasite"/>
        </authorList>
    </citation>
    <scope>IDENTIFICATION</scope>
</reference>
<reference evidence="8 9" key="2">
    <citation type="submission" date="2018-11" db="EMBL/GenBank/DDBJ databases">
        <authorList>
            <consortium name="Pathogen Informatics"/>
        </authorList>
    </citation>
    <scope>NUCLEOTIDE SEQUENCE [LARGE SCALE GENOMIC DNA]</scope>
</reference>
<dbReference type="GO" id="GO:0008195">
    <property type="term" value="F:phosphatidate phosphatase activity"/>
    <property type="evidence" value="ECO:0007669"/>
    <property type="project" value="TreeGrafter"/>
</dbReference>
<dbReference type="GO" id="GO:0046839">
    <property type="term" value="P:phospholipid dephosphorylation"/>
    <property type="evidence" value="ECO:0007669"/>
    <property type="project" value="TreeGrafter"/>
</dbReference>
<dbReference type="PANTHER" id="PTHR10165">
    <property type="entry name" value="LIPID PHOSPHATE PHOSPHATASE"/>
    <property type="match status" value="1"/>
</dbReference>
<keyword evidence="3 6" id="KW-0812">Transmembrane</keyword>
<dbReference type="PANTHER" id="PTHR10165:SF103">
    <property type="entry name" value="PHOSPHOLIPID PHOSPHATASE HOMOLOG 1.2 HOMOLOG"/>
    <property type="match status" value="1"/>
</dbReference>
<dbReference type="STRING" id="27835.A0A0N4Y7F8"/>
<dbReference type="EMBL" id="UYSL01020673">
    <property type="protein sequence ID" value="VDL75681.1"/>
    <property type="molecule type" value="Genomic_DNA"/>
</dbReference>
<keyword evidence="5 6" id="KW-0472">Membrane</keyword>
<sequence>MRSGTETIPERTKHKTLRYQHDSRVAIICGVVIPRFTGTHFRGFWCNDDSIKYIYKGDTITVVELFVYVFAVMMLPIVATEVYRARLHGRSSFAQFKLGNVNIHPTTVPIMSYFGYSQLGFVAVFVITETTKNCIGRLRPHFLDVLQQLYMQRQCRYGRRGSEVVLQRALCVFHIYLLTRLPHNSLRRVALPVCQIAVICTGKETIYYSAIKYHRFTDTVQGLLISYSRINDNKHHWSDVMVGIFVGTMIAIYTCLVWAQMFTKSSEELISINQVRRVGEDEGANYSASTSNMYESPEEK</sequence>
<evidence type="ECO:0000313" key="9">
    <source>
        <dbReference type="Proteomes" id="UP000271162"/>
    </source>
</evidence>
<evidence type="ECO:0000259" key="7">
    <source>
        <dbReference type="SMART" id="SM00014"/>
    </source>
</evidence>
<accession>A0A0N4Y7F8</accession>
<dbReference type="WBParaSite" id="NBR_0001209101-mRNA-1">
    <property type="protein sequence ID" value="NBR_0001209101-mRNA-1"/>
    <property type="gene ID" value="NBR_0001209101"/>
</dbReference>
<dbReference type="GO" id="GO:0005886">
    <property type="term" value="C:plasma membrane"/>
    <property type="evidence" value="ECO:0007669"/>
    <property type="project" value="TreeGrafter"/>
</dbReference>
<dbReference type="AlphaFoldDB" id="A0A0N4Y7F8"/>
<evidence type="ECO:0000256" key="1">
    <source>
        <dbReference type="ARBA" id="ARBA00004141"/>
    </source>
</evidence>
<evidence type="ECO:0000256" key="4">
    <source>
        <dbReference type="ARBA" id="ARBA00022989"/>
    </source>
</evidence>
<evidence type="ECO:0000256" key="3">
    <source>
        <dbReference type="ARBA" id="ARBA00022692"/>
    </source>
</evidence>
<keyword evidence="4 6" id="KW-1133">Transmembrane helix</keyword>
<organism evidence="10">
    <name type="scientific">Nippostrongylus brasiliensis</name>
    <name type="common">Rat hookworm</name>
    <dbReference type="NCBI Taxonomy" id="27835"/>
    <lineage>
        <taxon>Eukaryota</taxon>
        <taxon>Metazoa</taxon>
        <taxon>Ecdysozoa</taxon>
        <taxon>Nematoda</taxon>
        <taxon>Chromadorea</taxon>
        <taxon>Rhabditida</taxon>
        <taxon>Rhabditina</taxon>
        <taxon>Rhabditomorpha</taxon>
        <taxon>Strongyloidea</taxon>
        <taxon>Heligmosomidae</taxon>
        <taxon>Nippostrongylus</taxon>
    </lineage>
</organism>
<keyword evidence="9" id="KW-1185">Reference proteome</keyword>
<dbReference type="InterPro" id="IPR000326">
    <property type="entry name" value="PAP2/HPO"/>
</dbReference>
<feature type="transmembrane region" description="Helical" evidence="6">
    <location>
        <begin position="240"/>
        <end position="259"/>
    </location>
</feature>
<gene>
    <name evidence="8" type="ORF">NBR_LOCUS12092</name>
</gene>
<evidence type="ECO:0000256" key="2">
    <source>
        <dbReference type="ARBA" id="ARBA00008816"/>
    </source>
</evidence>
<evidence type="ECO:0000256" key="5">
    <source>
        <dbReference type="ARBA" id="ARBA00023136"/>
    </source>
</evidence>